<dbReference type="Proteomes" id="UP000704712">
    <property type="component" value="Unassembled WGS sequence"/>
</dbReference>
<accession>A0A8S9UJD2</accession>
<evidence type="ECO:0000313" key="3">
    <source>
        <dbReference type="Proteomes" id="UP000704712"/>
    </source>
</evidence>
<reference evidence="2" key="1">
    <citation type="submission" date="2020-03" db="EMBL/GenBank/DDBJ databases">
        <title>Hybrid Assembly of Korean Phytophthora infestans isolates.</title>
        <authorList>
            <person name="Prokchorchik M."/>
            <person name="Lee Y."/>
            <person name="Seo J."/>
            <person name="Cho J.-H."/>
            <person name="Park Y.-E."/>
            <person name="Jang D.-C."/>
            <person name="Im J.-S."/>
            <person name="Choi J.-G."/>
            <person name="Park H.-J."/>
            <person name="Lee G.-B."/>
            <person name="Lee Y.-G."/>
            <person name="Hong S.-Y."/>
            <person name="Cho K."/>
            <person name="Sohn K.H."/>
        </authorList>
    </citation>
    <scope>NUCLEOTIDE SEQUENCE</scope>
    <source>
        <strain evidence="2">KR_2_A2</strain>
    </source>
</reference>
<gene>
    <name evidence="2" type="ORF">GN958_ATG11746</name>
</gene>
<comment type="caution">
    <text evidence="2">The sequence shown here is derived from an EMBL/GenBank/DDBJ whole genome shotgun (WGS) entry which is preliminary data.</text>
</comment>
<dbReference type="EMBL" id="JAACNO010001584">
    <property type="protein sequence ID" value="KAF4139084.1"/>
    <property type="molecule type" value="Genomic_DNA"/>
</dbReference>
<sequence>MFSSRAFDGSLNVEPACSSEAHRVESENLKINSGQSTKKKKKKNKKRKNRNKGNNAGDEATETATTEKDDVAEVTKMLQQLLVSADAQVEANNYRVSILENSLRQKTSAAFSRLRDPDIPIFSKVDDVQLVCKVIGKLQGLVDEYSDARNLRMRHAIFSESLHVIHLMQRFERTNHIAITAPALAKVRETCATTLVLTKFMVSTALMGVSVGKPSQVREILDLLEKRLLAMRFHKAKALNYRALVQIYSLTRHNLGMGHASSSDTLRIFEWYLTDALTDYEALKKLDVLDGQPFYLELTIPACQDTSDFERSIEPLIGVACFGDGVKRVVYGGTKEAVASTRVLVVKLAEVAGVKLSESDSRYCVPTIRIGKFTLSTDGIIQDTAA</sequence>
<dbReference type="AlphaFoldDB" id="A0A8S9UJD2"/>
<feature type="region of interest" description="Disordered" evidence="1">
    <location>
        <begin position="1"/>
        <end position="66"/>
    </location>
</feature>
<feature type="compositionally biased region" description="Low complexity" evidence="1">
    <location>
        <begin position="52"/>
        <end position="64"/>
    </location>
</feature>
<protein>
    <submittedName>
        <fullName evidence="2">Uncharacterized protein</fullName>
    </submittedName>
</protein>
<feature type="compositionally biased region" description="Basic residues" evidence="1">
    <location>
        <begin position="37"/>
        <end position="51"/>
    </location>
</feature>
<proteinExistence type="predicted"/>
<evidence type="ECO:0000256" key="1">
    <source>
        <dbReference type="SAM" id="MobiDB-lite"/>
    </source>
</evidence>
<name>A0A8S9UJD2_PHYIN</name>
<organism evidence="2 3">
    <name type="scientific">Phytophthora infestans</name>
    <name type="common">Potato late blight agent</name>
    <name type="synonym">Botrytis infestans</name>
    <dbReference type="NCBI Taxonomy" id="4787"/>
    <lineage>
        <taxon>Eukaryota</taxon>
        <taxon>Sar</taxon>
        <taxon>Stramenopiles</taxon>
        <taxon>Oomycota</taxon>
        <taxon>Peronosporomycetes</taxon>
        <taxon>Peronosporales</taxon>
        <taxon>Peronosporaceae</taxon>
        <taxon>Phytophthora</taxon>
    </lineage>
</organism>
<evidence type="ECO:0000313" key="2">
    <source>
        <dbReference type="EMBL" id="KAF4139084.1"/>
    </source>
</evidence>